<dbReference type="Pfam" id="PF03476">
    <property type="entry name" value="MOSC_N"/>
    <property type="match status" value="1"/>
</dbReference>
<organism evidence="2 3">
    <name type="scientific">Micromonospora vulcania</name>
    <dbReference type="NCBI Taxonomy" id="1441873"/>
    <lineage>
        <taxon>Bacteria</taxon>
        <taxon>Bacillati</taxon>
        <taxon>Actinomycetota</taxon>
        <taxon>Actinomycetes</taxon>
        <taxon>Micromonosporales</taxon>
        <taxon>Micromonosporaceae</taxon>
        <taxon>Micromonospora</taxon>
    </lineage>
</organism>
<sequence length="273" mass="29583">MRLTSIHTYPVKGCHRLDHGEALVQPWGLAGDRRWMVVDADGLGVTQRETTRLVALRATMTAGGLSLRADGQPDLDVPEPTGRGEQIAVRTFRNRTVPVPAVLAGPAADDWLGALLGRPVRLVWLAQPTRHLAIGDREYDTGDQVSFADAYPLLLANAASLDALNGWLADAGEEPVPMARFRPNLVIGGATPWAEDEWVGRPLRIGDRRFRAAGPCGRCVVTTTDQETGVRTQEPLRTLGRHRNVRQKLLFGLHLVPIDDGPLAVGAPLTIGS</sequence>
<reference evidence="3" key="1">
    <citation type="journal article" date="2019" name="Int. J. Syst. Evol. Microbiol.">
        <title>The Global Catalogue of Microorganisms (GCM) 10K type strain sequencing project: providing services to taxonomists for standard genome sequencing and annotation.</title>
        <authorList>
            <consortium name="The Broad Institute Genomics Platform"/>
            <consortium name="The Broad Institute Genome Sequencing Center for Infectious Disease"/>
            <person name="Wu L."/>
            <person name="Ma J."/>
        </authorList>
    </citation>
    <scope>NUCLEOTIDE SEQUENCE [LARGE SCALE GENOMIC DNA]</scope>
    <source>
        <strain evidence="3">CGMCC 4.7144</strain>
    </source>
</reference>
<comment type="caution">
    <text evidence="2">The sequence shown here is derived from an EMBL/GenBank/DDBJ whole genome shotgun (WGS) entry which is preliminary data.</text>
</comment>
<dbReference type="PROSITE" id="PS51340">
    <property type="entry name" value="MOSC"/>
    <property type="match status" value="1"/>
</dbReference>
<dbReference type="InterPro" id="IPR005303">
    <property type="entry name" value="MOCOS_middle"/>
</dbReference>
<evidence type="ECO:0000313" key="2">
    <source>
        <dbReference type="EMBL" id="MFC5924735.1"/>
    </source>
</evidence>
<protein>
    <submittedName>
        <fullName evidence="2">MOSC domain-containing protein</fullName>
    </submittedName>
</protein>
<name>A0ABW1H7W4_9ACTN</name>
<dbReference type="SUPFAM" id="SSF141673">
    <property type="entry name" value="MOSC N-terminal domain-like"/>
    <property type="match status" value="1"/>
</dbReference>
<proteinExistence type="predicted"/>
<dbReference type="PANTHER" id="PTHR14237:SF19">
    <property type="entry name" value="MITOCHONDRIAL AMIDOXIME REDUCING COMPONENT 1"/>
    <property type="match status" value="1"/>
</dbReference>
<keyword evidence="3" id="KW-1185">Reference proteome</keyword>
<gene>
    <name evidence="2" type="ORF">ACFQGL_15415</name>
</gene>
<evidence type="ECO:0000313" key="3">
    <source>
        <dbReference type="Proteomes" id="UP001596226"/>
    </source>
</evidence>
<dbReference type="SUPFAM" id="SSF50800">
    <property type="entry name" value="PK beta-barrel domain-like"/>
    <property type="match status" value="1"/>
</dbReference>
<feature type="domain" description="MOSC" evidence="1">
    <location>
        <begin position="120"/>
        <end position="272"/>
    </location>
</feature>
<evidence type="ECO:0000259" key="1">
    <source>
        <dbReference type="PROSITE" id="PS51340"/>
    </source>
</evidence>
<accession>A0ABW1H7W4</accession>
<dbReference type="PANTHER" id="PTHR14237">
    <property type="entry name" value="MOLYBDOPTERIN COFACTOR SULFURASE MOSC"/>
    <property type="match status" value="1"/>
</dbReference>
<dbReference type="EMBL" id="JBHSQS010000008">
    <property type="protein sequence ID" value="MFC5924735.1"/>
    <property type="molecule type" value="Genomic_DNA"/>
</dbReference>
<dbReference type="Pfam" id="PF03473">
    <property type="entry name" value="MOSC"/>
    <property type="match status" value="1"/>
</dbReference>
<dbReference type="Proteomes" id="UP001596226">
    <property type="component" value="Unassembled WGS sequence"/>
</dbReference>
<dbReference type="InterPro" id="IPR005302">
    <property type="entry name" value="MoCF_Sase_C"/>
</dbReference>
<dbReference type="InterPro" id="IPR011037">
    <property type="entry name" value="Pyrv_Knase-like_insert_dom_sf"/>
</dbReference>
<dbReference type="RefSeq" id="WP_377511956.1">
    <property type="nucleotide sequence ID" value="NZ_JBHSQS010000008.1"/>
</dbReference>